<feature type="transmembrane region" description="Helical" evidence="15">
    <location>
        <begin position="67"/>
        <end position="84"/>
    </location>
</feature>
<evidence type="ECO:0000256" key="15">
    <source>
        <dbReference type="SAM" id="Phobius"/>
    </source>
</evidence>
<keyword evidence="9" id="KW-0479">Metal-binding</keyword>
<evidence type="ECO:0000256" key="2">
    <source>
        <dbReference type="ARBA" id="ARBA00008224"/>
    </source>
</evidence>
<evidence type="ECO:0000256" key="14">
    <source>
        <dbReference type="ARBA" id="ARBA00045720"/>
    </source>
</evidence>
<proteinExistence type="inferred from homology"/>
<reference evidence="16 17" key="1">
    <citation type="journal article" date="2008" name="Appl. Environ. Microbiol.">
        <title>Genomic insights into Mn(II) oxidation by the marine alphaproteobacterium Aurantimonas sp. strain SI85-9A1.</title>
        <authorList>
            <person name="Dick G.J."/>
            <person name="Podell S."/>
            <person name="Johnson H.A."/>
            <person name="Rivera-Espinoza Y."/>
            <person name="Bernier-Latmani R."/>
            <person name="McCarthy J.K."/>
            <person name="Torpey J.W."/>
            <person name="Clement B.G."/>
            <person name="Gaasterland T."/>
            <person name="Tebo B.M."/>
        </authorList>
    </citation>
    <scope>NUCLEOTIDE SEQUENCE [LARGE SCALE GENOMIC DNA]</scope>
    <source>
        <strain evidence="16 17">SI85-9A1</strain>
    </source>
</reference>
<dbReference type="HOGENOM" id="CLU_151729_0_0_5"/>
<comment type="subcellular location">
    <subcellularLocation>
        <location evidence="1">Cell inner membrane</location>
        <topology evidence="1">Multi-pass membrane protein</topology>
    </subcellularLocation>
</comment>
<dbReference type="Pfam" id="PF02411">
    <property type="entry name" value="MerT"/>
    <property type="match status" value="1"/>
</dbReference>
<comment type="function">
    <text evidence="14">Involved in mercury resistance. Probably transfers a mercuric ion from the periplasmic Hg(2+)-binding protein MerP to the cytoplasmic mercuric reductase MerA.</text>
</comment>
<evidence type="ECO:0000256" key="7">
    <source>
        <dbReference type="ARBA" id="ARBA00022519"/>
    </source>
</evidence>
<keyword evidence="8 15" id="KW-0812">Transmembrane</keyword>
<evidence type="ECO:0000256" key="12">
    <source>
        <dbReference type="ARBA" id="ARBA00023136"/>
    </source>
</evidence>
<dbReference type="AlphaFoldDB" id="Q1YJ09"/>
<evidence type="ECO:0000256" key="8">
    <source>
        <dbReference type="ARBA" id="ARBA00022692"/>
    </source>
</evidence>
<evidence type="ECO:0000256" key="9">
    <source>
        <dbReference type="ARBA" id="ARBA00022723"/>
    </source>
</evidence>
<keyword evidence="12 15" id="KW-0472">Membrane</keyword>
<gene>
    <name evidence="16" type="ORF">SI859A1_01311</name>
</gene>
<sequence>MMSITNRERWHPAEEVGSRRKDWFAAGGVTGAVFASSCCIGPLALLSLGVSGAWIGNLTALEPLKPLFAAIALLFIGLGFRQVYFQPNTICEPGSVCARSRSALLTRTALWSATVLVLVAITIDWWAPLLY</sequence>
<organism evidence="16 17">
    <name type="scientific">Aurantimonas manganoxydans (strain ATCC BAA-1229 / DSM 21871 / SI85-9A1)</name>
    <dbReference type="NCBI Taxonomy" id="287752"/>
    <lineage>
        <taxon>Bacteria</taxon>
        <taxon>Pseudomonadati</taxon>
        <taxon>Pseudomonadota</taxon>
        <taxon>Alphaproteobacteria</taxon>
        <taxon>Hyphomicrobiales</taxon>
        <taxon>Aurantimonadaceae</taxon>
        <taxon>Aurantimonas</taxon>
    </lineage>
</organism>
<dbReference type="GO" id="GO:0046872">
    <property type="term" value="F:metal ion binding"/>
    <property type="evidence" value="ECO:0007669"/>
    <property type="project" value="UniProtKB-KW"/>
</dbReference>
<keyword evidence="11 15" id="KW-1133">Transmembrane helix</keyword>
<dbReference type="InterPro" id="IPR003457">
    <property type="entry name" value="Transprt_MerT"/>
</dbReference>
<keyword evidence="10" id="KW-0476">Mercury</keyword>
<dbReference type="EMBL" id="AAPJ01000003">
    <property type="protein sequence ID" value="EAS49958.1"/>
    <property type="molecule type" value="Genomic_DNA"/>
</dbReference>
<evidence type="ECO:0000256" key="11">
    <source>
        <dbReference type="ARBA" id="ARBA00022989"/>
    </source>
</evidence>
<evidence type="ECO:0000256" key="5">
    <source>
        <dbReference type="ARBA" id="ARBA00022466"/>
    </source>
</evidence>
<protein>
    <recommendedName>
        <fullName evidence="3">Mercuric transport protein MerT</fullName>
    </recommendedName>
    <alternativeName>
        <fullName evidence="13">Mercury ion transport protein</fullName>
    </alternativeName>
</protein>
<feature type="transmembrane region" description="Helical" evidence="15">
    <location>
        <begin position="104"/>
        <end position="127"/>
    </location>
</feature>
<evidence type="ECO:0000256" key="3">
    <source>
        <dbReference type="ARBA" id="ARBA00017053"/>
    </source>
</evidence>
<evidence type="ECO:0000256" key="4">
    <source>
        <dbReference type="ARBA" id="ARBA00022448"/>
    </source>
</evidence>
<dbReference type="Proteomes" id="UP000000321">
    <property type="component" value="Unassembled WGS sequence"/>
</dbReference>
<evidence type="ECO:0000256" key="6">
    <source>
        <dbReference type="ARBA" id="ARBA00022475"/>
    </source>
</evidence>
<dbReference type="BioCyc" id="AURANTIMONAS:SI859A1_01311-MONOMER"/>
<evidence type="ECO:0000256" key="13">
    <source>
        <dbReference type="ARBA" id="ARBA00030934"/>
    </source>
</evidence>
<keyword evidence="7" id="KW-0997">Cell inner membrane</keyword>
<dbReference type="GO" id="GO:0005886">
    <property type="term" value="C:plasma membrane"/>
    <property type="evidence" value="ECO:0007669"/>
    <property type="project" value="UniProtKB-SubCell"/>
</dbReference>
<evidence type="ECO:0000313" key="16">
    <source>
        <dbReference type="EMBL" id="EAS49958.1"/>
    </source>
</evidence>
<dbReference type="Gene3D" id="1.10.287.910">
    <property type="entry name" value="bacterial mercury transporter, merf"/>
    <property type="match status" value="1"/>
</dbReference>
<dbReference type="GO" id="GO:0015097">
    <property type="term" value="F:mercury ion transmembrane transporter activity"/>
    <property type="evidence" value="ECO:0007669"/>
    <property type="project" value="InterPro"/>
</dbReference>
<keyword evidence="6" id="KW-1003">Cell membrane</keyword>
<keyword evidence="17" id="KW-1185">Reference proteome</keyword>
<keyword evidence="5" id="KW-0475">Mercuric resistance</keyword>
<evidence type="ECO:0000256" key="1">
    <source>
        <dbReference type="ARBA" id="ARBA00004429"/>
    </source>
</evidence>
<feature type="transmembrane region" description="Helical" evidence="15">
    <location>
        <begin position="29"/>
        <end position="55"/>
    </location>
</feature>
<keyword evidence="4" id="KW-0813">Transport</keyword>
<accession>Q1YJ09</accession>
<comment type="caution">
    <text evidence="16">The sequence shown here is derived from an EMBL/GenBank/DDBJ whole genome shotgun (WGS) entry which is preliminary data.</text>
</comment>
<evidence type="ECO:0000313" key="17">
    <source>
        <dbReference type="Proteomes" id="UP000000321"/>
    </source>
</evidence>
<name>Q1YJ09_AURMS</name>
<evidence type="ECO:0000256" key="10">
    <source>
        <dbReference type="ARBA" id="ARBA00022914"/>
    </source>
</evidence>
<comment type="similarity">
    <text evidence="2">Belongs to the MerT family.</text>
</comment>